<dbReference type="SUPFAM" id="SSF56112">
    <property type="entry name" value="Protein kinase-like (PK-like)"/>
    <property type="match status" value="1"/>
</dbReference>
<evidence type="ECO:0000313" key="3">
    <source>
        <dbReference type="Proteomes" id="UP001516400"/>
    </source>
</evidence>
<comment type="caution">
    <text evidence="2">The sequence shown here is derived from an EMBL/GenBank/DDBJ whole genome shotgun (WGS) entry which is preliminary data.</text>
</comment>
<dbReference type="AlphaFoldDB" id="A0ABD2NET8"/>
<dbReference type="InterPro" id="IPR011009">
    <property type="entry name" value="Kinase-like_dom_sf"/>
</dbReference>
<sequence length="316" mass="37550">MYSEVFPYFRKFIKEVNSEFDFDFVPKDYWLESTPFQEALILENMKMKGYKLHNRQKPWNLKHSLKAMTTYGKFHALSFAIKDQKPEVFKHLTKSVQNSGKYINFEYLNQSFGSHLRNVLKLLKSANRNDLAIKFEEKFESIIYTPLEENDKFVIGHGDCWNNNFVFKYRNGDETSPSKVILLDFQMSTWETPVYDLAFIIYMTSDKSSLGRLDLLLETYYESLSKSLRILGSNPDEIFTFEQLKQHWKKYSAFGLRLSSKLLKMELMNDGDVPDLEKMVEENVPFEDWFNIKSEALEEYNRRILNVFIHYGENFL</sequence>
<protein>
    <recommendedName>
        <fullName evidence="1">CHK kinase-like domain-containing protein</fullName>
    </recommendedName>
</protein>
<evidence type="ECO:0000259" key="1">
    <source>
        <dbReference type="SMART" id="SM00587"/>
    </source>
</evidence>
<dbReference type="PANTHER" id="PTHR11012">
    <property type="entry name" value="PROTEIN KINASE-LIKE DOMAIN-CONTAINING"/>
    <property type="match status" value="1"/>
</dbReference>
<evidence type="ECO:0000313" key="2">
    <source>
        <dbReference type="EMBL" id="KAL3277109.1"/>
    </source>
</evidence>
<dbReference type="InterPro" id="IPR015897">
    <property type="entry name" value="CHK_kinase-like"/>
</dbReference>
<gene>
    <name evidence="2" type="ORF">HHI36_012467</name>
</gene>
<reference evidence="2 3" key="1">
    <citation type="journal article" date="2021" name="BMC Biol.">
        <title>Horizontally acquired antibacterial genes associated with adaptive radiation of ladybird beetles.</title>
        <authorList>
            <person name="Li H.S."/>
            <person name="Tang X.F."/>
            <person name="Huang Y.H."/>
            <person name="Xu Z.Y."/>
            <person name="Chen M.L."/>
            <person name="Du X.Y."/>
            <person name="Qiu B.Y."/>
            <person name="Chen P.T."/>
            <person name="Zhang W."/>
            <person name="Slipinski A."/>
            <person name="Escalona H.E."/>
            <person name="Waterhouse R.M."/>
            <person name="Zwick A."/>
            <person name="Pang H."/>
        </authorList>
    </citation>
    <scope>NUCLEOTIDE SEQUENCE [LARGE SCALE GENOMIC DNA]</scope>
    <source>
        <strain evidence="2">SYSU2018</strain>
    </source>
</reference>
<organism evidence="2 3">
    <name type="scientific">Cryptolaemus montrouzieri</name>
    <dbReference type="NCBI Taxonomy" id="559131"/>
    <lineage>
        <taxon>Eukaryota</taxon>
        <taxon>Metazoa</taxon>
        <taxon>Ecdysozoa</taxon>
        <taxon>Arthropoda</taxon>
        <taxon>Hexapoda</taxon>
        <taxon>Insecta</taxon>
        <taxon>Pterygota</taxon>
        <taxon>Neoptera</taxon>
        <taxon>Endopterygota</taxon>
        <taxon>Coleoptera</taxon>
        <taxon>Polyphaga</taxon>
        <taxon>Cucujiformia</taxon>
        <taxon>Coccinelloidea</taxon>
        <taxon>Coccinellidae</taxon>
        <taxon>Scymninae</taxon>
        <taxon>Scymnini</taxon>
        <taxon>Cryptolaemus</taxon>
    </lineage>
</organism>
<dbReference type="PANTHER" id="PTHR11012:SF30">
    <property type="entry name" value="PROTEIN KINASE-LIKE DOMAIN-CONTAINING"/>
    <property type="match status" value="1"/>
</dbReference>
<dbReference type="SMART" id="SM00587">
    <property type="entry name" value="CHK"/>
    <property type="match status" value="1"/>
</dbReference>
<dbReference type="Pfam" id="PF02958">
    <property type="entry name" value="EcKL"/>
    <property type="match status" value="1"/>
</dbReference>
<name>A0ABD2NET8_9CUCU</name>
<accession>A0ABD2NET8</accession>
<dbReference type="Proteomes" id="UP001516400">
    <property type="component" value="Unassembled WGS sequence"/>
</dbReference>
<dbReference type="EMBL" id="JABFTP020000103">
    <property type="protein sequence ID" value="KAL3277109.1"/>
    <property type="molecule type" value="Genomic_DNA"/>
</dbReference>
<keyword evidence="3" id="KW-1185">Reference proteome</keyword>
<dbReference type="InterPro" id="IPR004119">
    <property type="entry name" value="EcKL"/>
</dbReference>
<feature type="domain" description="CHK kinase-like" evidence="1">
    <location>
        <begin position="40"/>
        <end position="230"/>
    </location>
</feature>
<proteinExistence type="predicted"/>
<dbReference type="Gene3D" id="3.90.1200.10">
    <property type="match status" value="1"/>
</dbReference>